<comment type="caution">
    <text evidence="1">The sequence shown here is derived from an EMBL/GenBank/DDBJ whole genome shotgun (WGS) entry which is preliminary data.</text>
</comment>
<dbReference type="OrthoDB" id="5889481at2759"/>
<organism evidence="1 2">
    <name type="scientific">Caenorhabditis nigoni</name>
    <dbReference type="NCBI Taxonomy" id="1611254"/>
    <lineage>
        <taxon>Eukaryota</taxon>
        <taxon>Metazoa</taxon>
        <taxon>Ecdysozoa</taxon>
        <taxon>Nematoda</taxon>
        <taxon>Chromadorea</taxon>
        <taxon>Rhabditida</taxon>
        <taxon>Rhabditina</taxon>
        <taxon>Rhabditomorpha</taxon>
        <taxon>Rhabditoidea</taxon>
        <taxon>Rhabditidae</taxon>
        <taxon>Peloderinae</taxon>
        <taxon>Caenorhabditis</taxon>
    </lineage>
</organism>
<keyword evidence="2" id="KW-1185">Reference proteome</keyword>
<dbReference type="Proteomes" id="UP000230233">
    <property type="component" value="Chromosome I"/>
</dbReference>
<name>A0A2G5VEA9_9PELO</name>
<dbReference type="InterPro" id="IPR021942">
    <property type="entry name" value="DUF3557"/>
</dbReference>
<dbReference type="EMBL" id="PDUG01000001">
    <property type="protein sequence ID" value="PIC50104.1"/>
    <property type="molecule type" value="Genomic_DNA"/>
</dbReference>
<reference evidence="2" key="1">
    <citation type="submission" date="2017-10" db="EMBL/GenBank/DDBJ databases">
        <title>Rapid genome shrinkage in a self-fertile nematode reveals novel sperm competition proteins.</title>
        <authorList>
            <person name="Yin D."/>
            <person name="Schwarz E.M."/>
            <person name="Thomas C.G."/>
            <person name="Felde R.L."/>
            <person name="Korf I.F."/>
            <person name="Cutter A.D."/>
            <person name="Schartner C.M."/>
            <person name="Ralston E.J."/>
            <person name="Meyer B.J."/>
            <person name="Haag E.S."/>
        </authorList>
    </citation>
    <scope>NUCLEOTIDE SEQUENCE [LARGE SCALE GENOMIC DNA]</scope>
    <source>
        <strain evidence="2">JU1422</strain>
    </source>
</reference>
<proteinExistence type="predicted"/>
<sequence>MSTVPSADNELSYDSLKSVLQQLEPNFRFQLALRLPTIRSTEKAVPLHISKLSFLDSGFHLNDAEYRLGVIRQAREGPTPSSIELKNQKGGVEFDIDRFGLKDHAKQVEITSKMMRRTA</sequence>
<accession>A0A2G5VEA9</accession>
<dbReference type="PANTHER" id="PTHR31379:SF1">
    <property type="entry name" value="F-BOX C PROTEIN-RELATED"/>
    <property type="match status" value="1"/>
</dbReference>
<gene>
    <name evidence="1" type="primary">Cnig_chr_I.g114</name>
    <name evidence="1" type="ORF">B9Z55_000114</name>
</gene>
<evidence type="ECO:0000313" key="1">
    <source>
        <dbReference type="EMBL" id="PIC50104.1"/>
    </source>
</evidence>
<evidence type="ECO:0000313" key="2">
    <source>
        <dbReference type="Proteomes" id="UP000230233"/>
    </source>
</evidence>
<dbReference type="PANTHER" id="PTHR31379">
    <property type="entry name" value="F-BOX C PROTEIN-RELATED-RELATED"/>
    <property type="match status" value="1"/>
</dbReference>
<dbReference type="AlphaFoldDB" id="A0A2G5VEA9"/>
<protein>
    <submittedName>
        <fullName evidence="1">Uncharacterized protein</fullName>
    </submittedName>
</protein>